<keyword evidence="5" id="KW-0411">Iron-sulfur</keyword>
<evidence type="ECO:0000256" key="4">
    <source>
        <dbReference type="ARBA" id="ARBA00023004"/>
    </source>
</evidence>
<evidence type="ECO:0000313" key="10">
    <source>
        <dbReference type="Proteomes" id="UP000287033"/>
    </source>
</evidence>
<evidence type="ECO:0000256" key="5">
    <source>
        <dbReference type="ARBA" id="ARBA00023014"/>
    </source>
</evidence>
<gene>
    <name evidence="9" type="ORF">chiPu_0029097</name>
</gene>
<dbReference type="InterPro" id="IPR036922">
    <property type="entry name" value="Rieske_2Fe-2S_sf"/>
</dbReference>
<keyword evidence="6" id="KW-0534">Nitrate assimilation</keyword>
<dbReference type="NCBIfam" id="TIGR02378">
    <property type="entry name" value="nirD_assim_sml"/>
    <property type="match status" value="1"/>
</dbReference>
<organism evidence="9 10">
    <name type="scientific">Chiloscyllium punctatum</name>
    <name type="common">Brownbanded bambooshark</name>
    <name type="synonym">Hemiscyllium punctatum</name>
    <dbReference type="NCBI Taxonomy" id="137246"/>
    <lineage>
        <taxon>Eukaryota</taxon>
        <taxon>Metazoa</taxon>
        <taxon>Chordata</taxon>
        <taxon>Craniata</taxon>
        <taxon>Vertebrata</taxon>
        <taxon>Chondrichthyes</taxon>
        <taxon>Elasmobranchii</taxon>
        <taxon>Galeomorphii</taxon>
        <taxon>Galeoidea</taxon>
        <taxon>Orectolobiformes</taxon>
        <taxon>Hemiscylliidae</taxon>
        <taxon>Chiloscyllium</taxon>
    </lineage>
</organism>
<protein>
    <recommendedName>
        <fullName evidence="8">Rieske domain-containing protein</fullName>
    </recommendedName>
</protein>
<dbReference type="Proteomes" id="UP000287033">
    <property type="component" value="Unassembled WGS sequence"/>
</dbReference>
<dbReference type="EMBL" id="BEZZ01148026">
    <property type="protein sequence ID" value="GCC44821.1"/>
    <property type="molecule type" value="Genomic_DNA"/>
</dbReference>
<dbReference type="AlphaFoldDB" id="A0A401TQ71"/>
<reference evidence="9 10" key="1">
    <citation type="journal article" date="2018" name="Nat. Ecol. Evol.">
        <title>Shark genomes provide insights into elasmobranch evolution and the origin of vertebrates.</title>
        <authorList>
            <person name="Hara Y"/>
            <person name="Yamaguchi K"/>
            <person name="Onimaru K"/>
            <person name="Kadota M"/>
            <person name="Koyanagi M"/>
            <person name="Keeley SD"/>
            <person name="Tatsumi K"/>
            <person name="Tanaka K"/>
            <person name="Motone F"/>
            <person name="Kageyama Y"/>
            <person name="Nozu R"/>
            <person name="Adachi N"/>
            <person name="Nishimura O"/>
            <person name="Nakagawa R"/>
            <person name="Tanegashima C"/>
            <person name="Kiyatake I"/>
            <person name="Matsumoto R"/>
            <person name="Murakumo K"/>
            <person name="Nishida K"/>
            <person name="Terakita A"/>
            <person name="Kuratani S"/>
            <person name="Sato K"/>
            <person name="Hyodo S Kuraku.S."/>
        </authorList>
    </citation>
    <scope>NUCLEOTIDE SEQUENCE [LARGE SCALE GENOMIC DNA]</scope>
</reference>
<evidence type="ECO:0000256" key="7">
    <source>
        <dbReference type="SAM" id="MobiDB-lite"/>
    </source>
</evidence>
<evidence type="ECO:0000256" key="1">
    <source>
        <dbReference type="ARBA" id="ARBA00022714"/>
    </source>
</evidence>
<proteinExistence type="predicted"/>
<feature type="region of interest" description="Disordered" evidence="7">
    <location>
        <begin position="170"/>
        <end position="203"/>
    </location>
</feature>
<dbReference type="GO" id="GO:0051537">
    <property type="term" value="F:2 iron, 2 sulfur cluster binding"/>
    <property type="evidence" value="ECO:0007669"/>
    <property type="project" value="UniProtKB-KW"/>
</dbReference>
<sequence length="230" mass="25717">MVRPRRSRADPETGGRRRQEPQGAVRPLCPFAAVRPDRSLGRARQPRRRPQRVRASRRIGARMTSWIEIGALDDIPRLGSRVVRTPRGNIAVFRTESDEVFALDDRCPHKGGPLSQGIVHNKRVTCPLHNFVIELSSGEAVAPDEGCTHTHPAKVENGVVWLSVRQAIAGRGGRRPGRGRQAASGQFRPAVQQGLGARRDHRSRRPFARACCRRCAGHVGRRARSRRRRL</sequence>
<dbReference type="CDD" id="cd03530">
    <property type="entry name" value="Rieske_NirD_small_Bacillus"/>
    <property type="match status" value="1"/>
</dbReference>
<dbReference type="GO" id="GO:0008942">
    <property type="term" value="F:nitrite reductase [NAD(P)H] activity"/>
    <property type="evidence" value="ECO:0007669"/>
    <property type="project" value="InterPro"/>
</dbReference>
<dbReference type="PANTHER" id="PTHR21496">
    <property type="entry name" value="FERREDOXIN-RELATED"/>
    <property type="match status" value="1"/>
</dbReference>
<evidence type="ECO:0000256" key="3">
    <source>
        <dbReference type="ARBA" id="ARBA00023002"/>
    </source>
</evidence>
<dbReference type="InterPro" id="IPR017941">
    <property type="entry name" value="Rieske_2Fe-2S"/>
</dbReference>
<feature type="domain" description="Rieske" evidence="8">
    <location>
        <begin position="66"/>
        <end position="162"/>
    </location>
</feature>
<evidence type="ECO:0000256" key="2">
    <source>
        <dbReference type="ARBA" id="ARBA00022723"/>
    </source>
</evidence>
<evidence type="ECO:0000259" key="8">
    <source>
        <dbReference type="PROSITE" id="PS51296"/>
    </source>
</evidence>
<keyword evidence="2" id="KW-0479">Metal-binding</keyword>
<dbReference type="PANTHER" id="PTHR21496:SF23">
    <property type="entry name" value="3-PHENYLPROPIONATE_CINNAMIC ACID DIOXYGENASE FERREDOXIN SUBUNIT"/>
    <property type="match status" value="1"/>
</dbReference>
<feature type="region of interest" description="Disordered" evidence="7">
    <location>
        <begin position="1"/>
        <end position="57"/>
    </location>
</feature>
<dbReference type="Gene3D" id="2.102.10.10">
    <property type="entry name" value="Rieske [2Fe-2S] iron-sulphur domain"/>
    <property type="match status" value="1"/>
</dbReference>
<name>A0A401TQ71_CHIPU</name>
<dbReference type="Pfam" id="PF13806">
    <property type="entry name" value="Rieske_2"/>
    <property type="match status" value="1"/>
</dbReference>
<dbReference type="PROSITE" id="PS51296">
    <property type="entry name" value="RIESKE"/>
    <property type="match status" value="1"/>
</dbReference>
<comment type="caution">
    <text evidence="9">The sequence shown here is derived from an EMBL/GenBank/DDBJ whole genome shotgun (WGS) entry which is preliminary data.</text>
</comment>
<keyword evidence="10" id="KW-1185">Reference proteome</keyword>
<keyword evidence="1" id="KW-0001">2Fe-2S</keyword>
<dbReference type="SUPFAM" id="SSF50022">
    <property type="entry name" value="ISP domain"/>
    <property type="match status" value="1"/>
</dbReference>
<dbReference type="GO" id="GO:0046872">
    <property type="term" value="F:metal ion binding"/>
    <property type="evidence" value="ECO:0007669"/>
    <property type="project" value="UniProtKB-KW"/>
</dbReference>
<evidence type="ECO:0000256" key="6">
    <source>
        <dbReference type="ARBA" id="ARBA00023063"/>
    </source>
</evidence>
<keyword evidence="3" id="KW-0560">Oxidoreductase</keyword>
<dbReference type="InterPro" id="IPR012748">
    <property type="entry name" value="Rieske-like_NirD"/>
</dbReference>
<keyword evidence="4" id="KW-0408">Iron</keyword>
<evidence type="ECO:0000313" key="9">
    <source>
        <dbReference type="EMBL" id="GCC44821.1"/>
    </source>
</evidence>
<dbReference type="GO" id="GO:0042128">
    <property type="term" value="P:nitrate assimilation"/>
    <property type="evidence" value="ECO:0007669"/>
    <property type="project" value="UniProtKB-KW"/>
</dbReference>
<feature type="compositionally biased region" description="Basic residues" evidence="7">
    <location>
        <begin position="44"/>
        <end position="57"/>
    </location>
</feature>
<dbReference type="OrthoDB" id="426882at2759"/>
<accession>A0A401TQ71</accession>
<feature type="compositionally biased region" description="Basic and acidic residues" evidence="7">
    <location>
        <begin position="7"/>
        <end position="20"/>
    </location>
</feature>